<evidence type="ECO:0000313" key="5">
    <source>
        <dbReference type="EMBL" id="RKN79133.1"/>
    </source>
</evidence>
<organism evidence="5 6">
    <name type="scientific">Paenibacillus ginsengarvi</name>
    <dbReference type="NCBI Taxonomy" id="400777"/>
    <lineage>
        <taxon>Bacteria</taxon>
        <taxon>Bacillati</taxon>
        <taxon>Bacillota</taxon>
        <taxon>Bacilli</taxon>
        <taxon>Bacillales</taxon>
        <taxon>Paenibacillaceae</taxon>
        <taxon>Paenibacillus</taxon>
    </lineage>
</organism>
<evidence type="ECO:0000256" key="1">
    <source>
        <dbReference type="ARBA" id="ARBA00004196"/>
    </source>
</evidence>
<dbReference type="InterPro" id="IPR006059">
    <property type="entry name" value="SBP"/>
</dbReference>
<accession>A0A3B0C040</accession>
<dbReference type="PROSITE" id="PS51257">
    <property type="entry name" value="PROKAR_LIPOPROTEIN"/>
    <property type="match status" value="1"/>
</dbReference>
<dbReference type="EMBL" id="RBAH01000016">
    <property type="protein sequence ID" value="RKN79133.1"/>
    <property type="molecule type" value="Genomic_DNA"/>
</dbReference>
<dbReference type="GO" id="GO:0030313">
    <property type="term" value="C:cell envelope"/>
    <property type="evidence" value="ECO:0007669"/>
    <property type="project" value="UniProtKB-SubCell"/>
</dbReference>
<reference evidence="5 6" key="1">
    <citation type="journal article" date="2007" name="Int. J. Syst. Evol. Microbiol.">
        <title>Paenibacillus ginsengarvi sp. nov., isolated from soil from ginseng cultivation.</title>
        <authorList>
            <person name="Yoon M.H."/>
            <person name="Ten L.N."/>
            <person name="Im W.T."/>
        </authorList>
    </citation>
    <scope>NUCLEOTIDE SEQUENCE [LARGE SCALE GENOMIC DNA]</scope>
    <source>
        <strain evidence="5 6">KCTC 13059</strain>
    </source>
</reference>
<dbReference type="InterPro" id="IPR050490">
    <property type="entry name" value="Bact_solute-bd_prot1"/>
</dbReference>
<sequence>MNRNRISVIFMLLTIGFLLSGCWKTQSQKESPYSSLVKTESTLIKVLYINNDKFYRDYGFWLKQGFPNIQFEVVSYEEAIKKNDKQLLFEIINKENPDLISIDHSIFEELIKRGMLIDLEPLMVRDQYNVGQFVQPVIEYLRHDGKGRLFGLTPIFNSRALFYNKTLFDRYQIPYPSERMTWLEVFDTAKRFPNHEVYGFEYPLSDFNPMILVNEILLTHGLSYWGPNSKKLVQSNPQFEAIMSKVINAYQEGYIYSSEHQDTETVNVAADASLEGMFLSGRAAMTYGNYYFLNDIEAARFNKSASFDWSLVPEPVDRDSKDSTYNYTLYDIFAIHSNVRNQDLAWEILKYIHSDQSAKNISLSANSGGLSTLQNYVTDKWGKSLSAFHQLHPKLDGEVKIPFNNDLAEAAKRATLDVLRGISSSKEAWNQISTVVEEQYVKRNEEAP</sequence>
<evidence type="ECO:0000256" key="3">
    <source>
        <dbReference type="ARBA" id="ARBA00022448"/>
    </source>
</evidence>
<gene>
    <name evidence="5" type="ORF">D7M11_20835</name>
</gene>
<comment type="subcellular location">
    <subcellularLocation>
        <location evidence="1">Cell envelope</location>
    </subcellularLocation>
</comment>
<dbReference type="Pfam" id="PF01547">
    <property type="entry name" value="SBP_bac_1"/>
    <property type="match status" value="1"/>
</dbReference>
<dbReference type="Gene3D" id="3.40.190.10">
    <property type="entry name" value="Periplasmic binding protein-like II"/>
    <property type="match status" value="1"/>
</dbReference>
<evidence type="ECO:0000256" key="2">
    <source>
        <dbReference type="ARBA" id="ARBA00008520"/>
    </source>
</evidence>
<dbReference type="PANTHER" id="PTHR43649">
    <property type="entry name" value="ARABINOSE-BINDING PROTEIN-RELATED"/>
    <property type="match status" value="1"/>
</dbReference>
<dbReference type="AlphaFoldDB" id="A0A3B0C040"/>
<keyword evidence="6" id="KW-1185">Reference proteome</keyword>
<evidence type="ECO:0000313" key="6">
    <source>
        <dbReference type="Proteomes" id="UP000282311"/>
    </source>
</evidence>
<comment type="caution">
    <text evidence="5">The sequence shown here is derived from an EMBL/GenBank/DDBJ whole genome shotgun (WGS) entry which is preliminary data.</text>
</comment>
<keyword evidence="3" id="KW-0813">Transport</keyword>
<comment type="similarity">
    <text evidence="2">Belongs to the bacterial solute-binding protein 1 family.</text>
</comment>
<dbReference type="Proteomes" id="UP000282311">
    <property type="component" value="Unassembled WGS sequence"/>
</dbReference>
<name>A0A3B0C040_9BACL</name>
<dbReference type="SUPFAM" id="SSF53850">
    <property type="entry name" value="Periplasmic binding protein-like II"/>
    <property type="match status" value="1"/>
</dbReference>
<proteinExistence type="inferred from homology"/>
<evidence type="ECO:0000256" key="4">
    <source>
        <dbReference type="ARBA" id="ARBA00022729"/>
    </source>
</evidence>
<keyword evidence="4" id="KW-0732">Signal</keyword>
<protein>
    <submittedName>
        <fullName evidence="5">Extracellular solute-binding protein</fullName>
    </submittedName>
</protein>
<dbReference type="PANTHER" id="PTHR43649:SF31">
    <property type="entry name" value="SN-GLYCEROL-3-PHOSPHATE-BINDING PERIPLASMIC PROTEIN UGPB"/>
    <property type="match status" value="1"/>
</dbReference>